<gene>
    <name evidence="1" type="ORF">L6164_026052</name>
</gene>
<dbReference type="EMBL" id="CM039435">
    <property type="protein sequence ID" value="KAI4318263.1"/>
    <property type="molecule type" value="Genomic_DNA"/>
</dbReference>
<organism evidence="1 2">
    <name type="scientific">Bauhinia variegata</name>
    <name type="common">Purple orchid tree</name>
    <name type="synonym">Phanera variegata</name>
    <dbReference type="NCBI Taxonomy" id="167791"/>
    <lineage>
        <taxon>Eukaryota</taxon>
        <taxon>Viridiplantae</taxon>
        <taxon>Streptophyta</taxon>
        <taxon>Embryophyta</taxon>
        <taxon>Tracheophyta</taxon>
        <taxon>Spermatophyta</taxon>
        <taxon>Magnoliopsida</taxon>
        <taxon>eudicotyledons</taxon>
        <taxon>Gunneridae</taxon>
        <taxon>Pentapetalae</taxon>
        <taxon>rosids</taxon>
        <taxon>fabids</taxon>
        <taxon>Fabales</taxon>
        <taxon>Fabaceae</taxon>
        <taxon>Cercidoideae</taxon>
        <taxon>Cercideae</taxon>
        <taxon>Bauhiniinae</taxon>
        <taxon>Bauhinia</taxon>
    </lineage>
</organism>
<reference evidence="1 2" key="1">
    <citation type="journal article" date="2022" name="DNA Res.">
        <title>Chromosomal-level genome assembly of the orchid tree Bauhinia variegata (Leguminosae; Cercidoideae) supports the allotetraploid origin hypothesis of Bauhinia.</title>
        <authorList>
            <person name="Zhong Y."/>
            <person name="Chen Y."/>
            <person name="Zheng D."/>
            <person name="Pang J."/>
            <person name="Liu Y."/>
            <person name="Luo S."/>
            <person name="Meng S."/>
            <person name="Qian L."/>
            <person name="Wei D."/>
            <person name="Dai S."/>
            <person name="Zhou R."/>
        </authorList>
    </citation>
    <scope>NUCLEOTIDE SEQUENCE [LARGE SCALE GENOMIC DNA]</scope>
    <source>
        <strain evidence="1">BV-YZ2020</strain>
    </source>
</reference>
<name>A0ACB9M2Q4_BAUVA</name>
<sequence>MMARSSSQIVLLLLWFLCGAIFGLSLSTSNSQKRCNKKDRDILLQFKKGVVDPARLLTSWSNSEDCCKWIGVQCHNITGRVSKLNLNYYFISQHNYSLQGLTGEINLCVLQLDSLSYLDLSENNFTVIHDSRNDRQRYYNSSLLTPNANISSLHYLDLSWNFDLKIDNWRWLSHIPSLKYLNMSYIDLHRETDWLQSISTLLPSLLKLRLQGCQLNTVRPSSKYVNFTSLKVLDISNNMFNSKTIGWVSDVSHSLSYLNLCSNHIDCITDTLLNLQNLQHLSLSQNKLNGTIPKWLGQYKNLQKLYLSSNSFHGSIPLDLGNISSLIHLDISNNHLNGSLPESLHKLSSLESLIVAGNSLGGVLSESNFVNLTNLKVLDLTSSTFLFNISSDWIPPFQLTELQLESSILGPEFPTWIYSQGFLEVLDIPNTGIISVDHDKFWSFVSQMTFSIDISNNLISGNISNLVLNTVHISDIK</sequence>
<evidence type="ECO:0000313" key="1">
    <source>
        <dbReference type="EMBL" id="KAI4318263.1"/>
    </source>
</evidence>
<dbReference type="Proteomes" id="UP000828941">
    <property type="component" value="Chromosome 10"/>
</dbReference>
<evidence type="ECO:0000313" key="2">
    <source>
        <dbReference type="Proteomes" id="UP000828941"/>
    </source>
</evidence>
<keyword evidence="2" id="KW-1185">Reference proteome</keyword>
<proteinExistence type="predicted"/>
<comment type="caution">
    <text evidence="1">The sequence shown here is derived from an EMBL/GenBank/DDBJ whole genome shotgun (WGS) entry which is preliminary data.</text>
</comment>
<protein>
    <submittedName>
        <fullName evidence="1">Uncharacterized protein</fullName>
    </submittedName>
</protein>
<accession>A0ACB9M2Q4</accession>